<evidence type="ECO:0000313" key="2">
    <source>
        <dbReference type="Proteomes" id="UP000250078"/>
    </source>
</evidence>
<organism evidence="1 2">
    <name type="scientific">Cenococcum geophilum 1.58</name>
    <dbReference type="NCBI Taxonomy" id="794803"/>
    <lineage>
        <taxon>Eukaryota</taxon>
        <taxon>Fungi</taxon>
        <taxon>Dikarya</taxon>
        <taxon>Ascomycota</taxon>
        <taxon>Pezizomycotina</taxon>
        <taxon>Dothideomycetes</taxon>
        <taxon>Pleosporomycetidae</taxon>
        <taxon>Gloniales</taxon>
        <taxon>Gloniaceae</taxon>
        <taxon>Cenococcum</taxon>
    </lineage>
</organism>
<accession>A0ACC8ELI1</accession>
<dbReference type="Proteomes" id="UP000250078">
    <property type="component" value="Unassembled WGS sequence"/>
</dbReference>
<gene>
    <name evidence="1" type="ORF">K441DRAFT_648935</name>
</gene>
<evidence type="ECO:0000313" key="1">
    <source>
        <dbReference type="EMBL" id="OCK87193.1"/>
    </source>
</evidence>
<dbReference type="EMBL" id="KV748265">
    <property type="protein sequence ID" value="OCK87193.1"/>
    <property type="molecule type" value="Genomic_DNA"/>
</dbReference>
<proteinExistence type="predicted"/>
<protein>
    <submittedName>
        <fullName evidence="1">Kinesin light chain</fullName>
    </submittedName>
</protein>
<name>A0ACC8ELI1_9PEZI</name>
<sequence>MARRFQREAYTVGWVCALPIELAAAQEMLDEEHEDLEQDENDGNLYSLGSIGGHKVVLACLPAGQTGTNSAAVVAMQMKATFKGIRFGLMVGIGGGVPSEEVDIRLGDVVISQPVQAFGGVVQYDSGKATPSGFERTGSLSAPPPILLSAVAKMRANHLRRRSNLSKHLSKFSRIPEFTRASAGPDMLFKAAYDHAGGRLCETCSADQRVTRQPRESEDVVIHCGTIASGNQVMRYGTTRDTVSAELGGVLCFEMEAGGLMNNFPCLVIRGICDYADSHKNKKWQAYAAGTAAACAKEVLLVIPPGEVAKTRTVQEAIAPTKRLRAPSYYIPFSRNPRFVGRIAELDALTQKLFVNKESQKVTLVGLGGIGKTQVALKFAYSVKDSRPEYSIFWVPALSLESFEQACGEIARTLRIPLAAGDKEDVKELVRQYLSAKRAGKWLLVVDNADDMEIVFGAGRSKGVADYLPEKEDSLIVFTTRHQEVAVSLTGSDVVELEKMDGKEAVDFLEKSLIRKDLLRDDAITTKLLVELDYLPLAIAQAAAYINTNKTSISEYLRLLGSTEQDIISIMSKEFRDSTRYKNTASAVATTWMVSFGQIRKYDAVAADLLAYICCIEWKAIPRSILPIVQPEARMMGAIGTLCAYQFVVKRENEDTYDVHRLVHLATRIWVDQRGSMAETREMAVVHLTQVFPSDDYANRELWREYLPHAIRLCNDKEQEGLEVRYELCLKVGQCLWVDGRVREAVAWLEESYYWRKSHLAEDSPGRLLSQHELAAAYHADGQVRKAVELLEHVVAIRKEMLVEEHPDRLASQHELAVVYQADGQVRKAVELLEHVVAIRKEVLVQEHPSRLASQHVLAMAYQADGQVRKAVELLEHVVAVRKEVFVEEHPSRLASQHHVLASAYQADGQVRKAVEMLEHVVAVEEKVLVEEHPDRLTSQHVLAMAYQADGQVRKAVELLSRVVAVRKKALVEEHPDRLASQYVLAMAYQADGQVRKAVELLNYVVAVKRRVLKEDHPSRLISQRMLAFWCQVDA</sequence>
<reference evidence="1 2" key="1">
    <citation type="journal article" date="2016" name="Nat. Commun.">
        <title>Ectomycorrhizal ecology is imprinted in the genome of the dominant symbiotic fungus Cenococcum geophilum.</title>
        <authorList>
            <consortium name="DOE Joint Genome Institute"/>
            <person name="Peter M."/>
            <person name="Kohler A."/>
            <person name="Ohm R.A."/>
            <person name="Kuo A."/>
            <person name="Krutzmann J."/>
            <person name="Morin E."/>
            <person name="Arend M."/>
            <person name="Barry K.W."/>
            <person name="Binder M."/>
            <person name="Choi C."/>
            <person name="Clum A."/>
            <person name="Copeland A."/>
            <person name="Grisel N."/>
            <person name="Haridas S."/>
            <person name="Kipfer T."/>
            <person name="LaButti K."/>
            <person name="Lindquist E."/>
            <person name="Lipzen A."/>
            <person name="Maire R."/>
            <person name="Meier B."/>
            <person name="Mihaltcheva S."/>
            <person name="Molinier V."/>
            <person name="Murat C."/>
            <person name="Poggeler S."/>
            <person name="Quandt C.A."/>
            <person name="Sperisen C."/>
            <person name="Tritt A."/>
            <person name="Tisserant E."/>
            <person name="Crous P.W."/>
            <person name="Henrissat B."/>
            <person name="Nehls U."/>
            <person name="Egli S."/>
            <person name="Spatafora J.W."/>
            <person name="Grigoriev I.V."/>
            <person name="Martin F.M."/>
        </authorList>
    </citation>
    <scope>NUCLEOTIDE SEQUENCE [LARGE SCALE GENOMIC DNA]</scope>
    <source>
        <strain evidence="1 2">1.58</strain>
    </source>
</reference>
<keyword evidence="2" id="KW-1185">Reference proteome</keyword>